<evidence type="ECO:0000256" key="1">
    <source>
        <dbReference type="ARBA" id="ARBA00004211"/>
    </source>
</evidence>
<dbReference type="GO" id="GO:0016236">
    <property type="term" value="P:macroautophagy"/>
    <property type="evidence" value="ECO:0007669"/>
    <property type="project" value="TreeGrafter"/>
</dbReference>
<keyword evidence="2" id="KW-0813">Transport</keyword>
<keyword evidence="6 7" id="KW-0472">Membrane</keyword>
<dbReference type="Gene3D" id="1.20.5.110">
    <property type="match status" value="1"/>
</dbReference>
<dbReference type="GO" id="GO:0048280">
    <property type="term" value="P:vesicle fusion with Golgi apparatus"/>
    <property type="evidence" value="ECO:0007669"/>
    <property type="project" value="TreeGrafter"/>
</dbReference>
<dbReference type="GO" id="GO:0031201">
    <property type="term" value="C:SNARE complex"/>
    <property type="evidence" value="ECO:0007669"/>
    <property type="project" value="TreeGrafter"/>
</dbReference>
<dbReference type="SMART" id="SM00397">
    <property type="entry name" value="t_SNARE"/>
    <property type="match status" value="1"/>
</dbReference>
<dbReference type="GO" id="GO:0006896">
    <property type="term" value="P:Golgi to vacuole transport"/>
    <property type="evidence" value="ECO:0007669"/>
    <property type="project" value="TreeGrafter"/>
</dbReference>
<protein>
    <submittedName>
        <fullName evidence="9">Vesicle transport through interaction with t-SNAREs homolog 1A</fullName>
    </submittedName>
</protein>
<keyword evidence="4" id="KW-0653">Protein transport</keyword>
<comment type="subcellular location">
    <subcellularLocation>
        <location evidence="1">Membrane</location>
        <topology evidence="1">Single-pass type IV membrane protein</topology>
    </subcellularLocation>
</comment>
<evidence type="ECO:0000313" key="9">
    <source>
        <dbReference type="EMBL" id="CAI8014939.1"/>
    </source>
</evidence>
<dbReference type="GO" id="GO:0006891">
    <property type="term" value="P:intra-Golgi vesicle-mediated transport"/>
    <property type="evidence" value="ECO:0007669"/>
    <property type="project" value="TreeGrafter"/>
</dbReference>
<dbReference type="PANTHER" id="PTHR21230:SF26">
    <property type="entry name" value="VESICLE TRANSPORT THROUGH INTERACTION WITH T-SNARES HOMOLOG 1A"/>
    <property type="match status" value="1"/>
</dbReference>
<accession>A0AA35RNR5</accession>
<evidence type="ECO:0000256" key="2">
    <source>
        <dbReference type="ARBA" id="ARBA00022448"/>
    </source>
</evidence>
<dbReference type="GO" id="GO:0005829">
    <property type="term" value="C:cytosol"/>
    <property type="evidence" value="ECO:0007669"/>
    <property type="project" value="GOC"/>
</dbReference>
<sequence length="128" mass="14960">MRRELLGPEELYTSEDQRTHLLDSTSRLEKTSDRLDEGYRIAQETEEIGLEIMDNLQRDRETIDRMRGRLRDTDSDLSRGGRILRRISRRIIQHKIFFVVGALILIIVIALLITAVVLIKTQTDKKKN</sequence>
<evidence type="ECO:0000313" key="10">
    <source>
        <dbReference type="Proteomes" id="UP001174909"/>
    </source>
</evidence>
<dbReference type="GO" id="GO:0000149">
    <property type="term" value="F:SNARE binding"/>
    <property type="evidence" value="ECO:0007669"/>
    <property type="project" value="TreeGrafter"/>
</dbReference>
<dbReference type="GO" id="GO:0005789">
    <property type="term" value="C:endoplasmic reticulum membrane"/>
    <property type="evidence" value="ECO:0007669"/>
    <property type="project" value="TreeGrafter"/>
</dbReference>
<keyword evidence="3 7" id="KW-0812">Transmembrane</keyword>
<dbReference type="GO" id="GO:0015031">
    <property type="term" value="P:protein transport"/>
    <property type="evidence" value="ECO:0007669"/>
    <property type="project" value="UniProtKB-KW"/>
</dbReference>
<dbReference type="GO" id="GO:0005794">
    <property type="term" value="C:Golgi apparatus"/>
    <property type="evidence" value="ECO:0007669"/>
    <property type="project" value="TreeGrafter"/>
</dbReference>
<dbReference type="EMBL" id="CASHTH010001402">
    <property type="protein sequence ID" value="CAI8014939.1"/>
    <property type="molecule type" value="Genomic_DNA"/>
</dbReference>
<dbReference type="GO" id="GO:0031902">
    <property type="term" value="C:late endosome membrane"/>
    <property type="evidence" value="ECO:0007669"/>
    <property type="project" value="TreeGrafter"/>
</dbReference>
<gene>
    <name evidence="9" type="ORF">GBAR_LOCUS9308</name>
</gene>
<dbReference type="PROSITE" id="PS50192">
    <property type="entry name" value="T_SNARE"/>
    <property type="match status" value="1"/>
</dbReference>
<dbReference type="PANTHER" id="PTHR21230">
    <property type="entry name" value="VESICLE TRANSPORT V-SNARE PROTEIN VTI1-RELATED"/>
    <property type="match status" value="1"/>
</dbReference>
<feature type="transmembrane region" description="Helical" evidence="7">
    <location>
        <begin position="96"/>
        <end position="119"/>
    </location>
</feature>
<name>A0AA35RNR5_GEOBA</name>
<evidence type="ECO:0000256" key="6">
    <source>
        <dbReference type="ARBA" id="ARBA00023136"/>
    </source>
</evidence>
<dbReference type="AlphaFoldDB" id="A0AA35RNR5"/>
<dbReference type="GO" id="GO:0005484">
    <property type="term" value="F:SNAP receptor activity"/>
    <property type="evidence" value="ECO:0007669"/>
    <property type="project" value="TreeGrafter"/>
</dbReference>
<dbReference type="FunFam" id="1.20.5.110:FF:000078">
    <property type="entry name" value="Vesicle transport through interaction with t-SNAREs 1A"/>
    <property type="match status" value="1"/>
</dbReference>
<organism evidence="9 10">
    <name type="scientific">Geodia barretti</name>
    <name type="common">Barrett's horny sponge</name>
    <dbReference type="NCBI Taxonomy" id="519541"/>
    <lineage>
        <taxon>Eukaryota</taxon>
        <taxon>Metazoa</taxon>
        <taxon>Porifera</taxon>
        <taxon>Demospongiae</taxon>
        <taxon>Heteroscleromorpha</taxon>
        <taxon>Tetractinellida</taxon>
        <taxon>Astrophorina</taxon>
        <taxon>Geodiidae</taxon>
        <taxon>Geodia</taxon>
    </lineage>
</organism>
<proteinExistence type="predicted"/>
<dbReference type="Pfam" id="PF12352">
    <property type="entry name" value="V-SNARE_C"/>
    <property type="match status" value="1"/>
</dbReference>
<feature type="domain" description="T-SNARE coiled-coil homology" evidence="8">
    <location>
        <begin position="25"/>
        <end position="87"/>
    </location>
</feature>
<keyword evidence="5 7" id="KW-1133">Transmembrane helix</keyword>
<evidence type="ECO:0000256" key="7">
    <source>
        <dbReference type="SAM" id="Phobius"/>
    </source>
</evidence>
<dbReference type="GO" id="GO:0042147">
    <property type="term" value="P:retrograde transport, endosome to Golgi"/>
    <property type="evidence" value="ECO:0007669"/>
    <property type="project" value="TreeGrafter"/>
</dbReference>
<reference evidence="9" key="1">
    <citation type="submission" date="2023-03" db="EMBL/GenBank/DDBJ databases">
        <authorList>
            <person name="Steffen K."/>
            <person name="Cardenas P."/>
        </authorList>
    </citation>
    <scope>NUCLEOTIDE SEQUENCE</scope>
</reference>
<evidence type="ECO:0000256" key="5">
    <source>
        <dbReference type="ARBA" id="ARBA00022989"/>
    </source>
</evidence>
<evidence type="ECO:0000256" key="4">
    <source>
        <dbReference type="ARBA" id="ARBA00022927"/>
    </source>
</evidence>
<dbReference type="GO" id="GO:0012507">
    <property type="term" value="C:ER to Golgi transport vesicle membrane"/>
    <property type="evidence" value="ECO:0007669"/>
    <property type="project" value="TreeGrafter"/>
</dbReference>
<dbReference type="Proteomes" id="UP001174909">
    <property type="component" value="Unassembled WGS sequence"/>
</dbReference>
<keyword evidence="10" id="KW-1185">Reference proteome</keyword>
<evidence type="ECO:0000256" key="3">
    <source>
        <dbReference type="ARBA" id="ARBA00022692"/>
    </source>
</evidence>
<dbReference type="InterPro" id="IPR000727">
    <property type="entry name" value="T_SNARE_dom"/>
</dbReference>
<comment type="caution">
    <text evidence="9">The sequence shown here is derived from an EMBL/GenBank/DDBJ whole genome shotgun (WGS) entry which is preliminary data.</text>
</comment>
<evidence type="ECO:0000259" key="8">
    <source>
        <dbReference type="PROSITE" id="PS50192"/>
    </source>
</evidence>
<dbReference type="SUPFAM" id="SSF58038">
    <property type="entry name" value="SNARE fusion complex"/>
    <property type="match status" value="1"/>
</dbReference>